<dbReference type="EMBL" id="VSSQ01088193">
    <property type="protein sequence ID" value="MPN34906.1"/>
    <property type="molecule type" value="Genomic_DNA"/>
</dbReference>
<evidence type="ECO:0000313" key="1">
    <source>
        <dbReference type="EMBL" id="MPN34906.1"/>
    </source>
</evidence>
<gene>
    <name evidence="1" type="ORF">SDC9_182400</name>
</gene>
<name>A0A645H8R6_9ZZZZ</name>
<accession>A0A645H8R6</accession>
<reference evidence="1" key="1">
    <citation type="submission" date="2019-08" db="EMBL/GenBank/DDBJ databases">
        <authorList>
            <person name="Kucharzyk K."/>
            <person name="Murdoch R.W."/>
            <person name="Higgins S."/>
            <person name="Loffler F."/>
        </authorList>
    </citation>
    <scope>NUCLEOTIDE SEQUENCE</scope>
</reference>
<proteinExistence type="predicted"/>
<sequence>MGKLTGLNIQANFLICVTKRHSFARQAVHLFHAKDKQVTIIIQNVFVDFDFIHNVSSHSQTVLQLIKSREEDFLNNLQIAEITRWQVIGNHHNLLRK</sequence>
<dbReference type="AlphaFoldDB" id="A0A645H8R6"/>
<comment type="caution">
    <text evidence="1">The sequence shown here is derived from an EMBL/GenBank/DDBJ whole genome shotgun (WGS) entry which is preliminary data.</text>
</comment>
<protein>
    <submittedName>
        <fullName evidence="1">Uncharacterized protein</fullName>
    </submittedName>
</protein>
<organism evidence="1">
    <name type="scientific">bioreactor metagenome</name>
    <dbReference type="NCBI Taxonomy" id="1076179"/>
    <lineage>
        <taxon>unclassified sequences</taxon>
        <taxon>metagenomes</taxon>
        <taxon>ecological metagenomes</taxon>
    </lineage>
</organism>